<keyword evidence="2" id="KW-0808">Transferase</keyword>
<comment type="caution">
    <text evidence="2">The sequence shown here is derived from an EMBL/GenBank/DDBJ whole genome shotgun (WGS) entry which is preliminary data.</text>
</comment>
<accession>A0A371R7W1</accession>
<dbReference type="Pfam" id="PF00535">
    <property type="entry name" value="Glycos_transf_2"/>
    <property type="match status" value="1"/>
</dbReference>
<dbReference type="PANTHER" id="PTHR43685">
    <property type="entry name" value="GLYCOSYLTRANSFERASE"/>
    <property type="match status" value="1"/>
</dbReference>
<dbReference type="GO" id="GO:0016740">
    <property type="term" value="F:transferase activity"/>
    <property type="evidence" value="ECO:0007669"/>
    <property type="project" value="UniProtKB-KW"/>
</dbReference>
<organism evidence="2 3">
    <name type="scientific">Parvularcula marina</name>
    <dbReference type="NCBI Taxonomy" id="2292771"/>
    <lineage>
        <taxon>Bacteria</taxon>
        <taxon>Pseudomonadati</taxon>
        <taxon>Pseudomonadota</taxon>
        <taxon>Alphaproteobacteria</taxon>
        <taxon>Parvularculales</taxon>
        <taxon>Parvularculaceae</taxon>
        <taxon>Parvularcula</taxon>
    </lineage>
</organism>
<dbReference type="RefSeq" id="WP_116393258.1">
    <property type="nucleotide sequence ID" value="NZ_QUQO01000002.1"/>
</dbReference>
<evidence type="ECO:0000313" key="2">
    <source>
        <dbReference type="EMBL" id="RFB01542.1"/>
    </source>
</evidence>
<sequence length="261" mass="28760">MMPPLTFSITIPAGPDFDPRLGECLASLDAQDEATAVALCDCSDAQEVHQLAEDYQNIITYRRHGPDDGQAAAIKEGWAAAPGDILGWLNVDDRLTDGALRKVASFFRAHPDIDVAYGQSLIVTDDAEPFLHPEVSAPSESLYYSNNISQPSCFVRRSAIEAIGGIDPTLHFVMDWDLWVRLRENGAKFHYTPDVLSEVYFGEGTKTGTLGRARLREIWRVLRRNCGRVRSLKSVTGFALAHHGIYRRAGETANSPLSQAS</sequence>
<dbReference type="OrthoDB" id="9807795at2"/>
<dbReference type="SUPFAM" id="SSF53448">
    <property type="entry name" value="Nucleotide-diphospho-sugar transferases"/>
    <property type="match status" value="1"/>
</dbReference>
<dbReference type="EMBL" id="QUQO01000002">
    <property type="protein sequence ID" value="RFB01542.1"/>
    <property type="molecule type" value="Genomic_DNA"/>
</dbReference>
<dbReference type="AlphaFoldDB" id="A0A371R7W1"/>
<evidence type="ECO:0000259" key="1">
    <source>
        <dbReference type="Pfam" id="PF00535"/>
    </source>
</evidence>
<dbReference type="InterPro" id="IPR050834">
    <property type="entry name" value="Glycosyltransf_2"/>
</dbReference>
<proteinExistence type="predicted"/>
<name>A0A371R7W1_9PROT</name>
<reference evidence="2 3" key="1">
    <citation type="submission" date="2018-08" db="EMBL/GenBank/DDBJ databases">
        <title>Parvularcula sp. SM1705, isolated from surface water of the South Sea China.</title>
        <authorList>
            <person name="Sun L."/>
        </authorList>
    </citation>
    <scope>NUCLEOTIDE SEQUENCE [LARGE SCALE GENOMIC DNA]</scope>
    <source>
        <strain evidence="2 3">SM1705</strain>
    </source>
</reference>
<dbReference type="Gene3D" id="3.90.550.10">
    <property type="entry name" value="Spore Coat Polysaccharide Biosynthesis Protein SpsA, Chain A"/>
    <property type="match status" value="1"/>
</dbReference>
<dbReference type="PANTHER" id="PTHR43685:SF2">
    <property type="entry name" value="GLYCOSYLTRANSFERASE 2-LIKE DOMAIN-CONTAINING PROTEIN"/>
    <property type="match status" value="1"/>
</dbReference>
<feature type="domain" description="Glycosyltransferase 2-like" evidence="1">
    <location>
        <begin position="19"/>
        <end position="128"/>
    </location>
</feature>
<gene>
    <name evidence="2" type="ORF">DX908_14770</name>
</gene>
<dbReference type="InParanoid" id="A0A371R7W1"/>
<dbReference type="InterPro" id="IPR001173">
    <property type="entry name" value="Glyco_trans_2-like"/>
</dbReference>
<protein>
    <submittedName>
        <fullName evidence="2">Glycosyltransferase</fullName>
    </submittedName>
</protein>
<keyword evidence="3" id="KW-1185">Reference proteome</keyword>
<dbReference type="Proteomes" id="UP000264589">
    <property type="component" value="Unassembled WGS sequence"/>
</dbReference>
<evidence type="ECO:0000313" key="3">
    <source>
        <dbReference type="Proteomes" id="UP000264589"/>
    </source>
</evidence>
<dbReference type="InterPro" id="IPR029044">
    <property type="entry name" value="Nucleotide-diphossugar_trans"/>
</dbReference>